<comment type="caution">
    <text evidence="3">The sequence shown here is derived from an EMBL/GenBank/DDBJ whole genome shotgun (WGS) entry which is preliminary data.</text>
</comment>
<accession>A0A433VGD2</accession>
<dbReference type="RefSeq" id="WP_127082388.1">
    <property type="nucleotide sequence ID" value="NZ_RSCL01000009.1"/>
</dbReference>
<dbReference type="SUPFAM" id="SSF51735">
    <property type="entry name" value="NAD(P)-binding Rossmann-fold domains"/>
    <property type="match status" value="1"/>
</dbReference>
<reference evidence="3" key="2">
    <citation type="journal article" date="2019" name="Genome Biol. Evol.">
        <title>Day and night: Metabolic profiles and evolutionary relationships of six axenic non-marine cyanobacteria.</title>
        <authorList>
            <person name="Will S.E."/>
            <person name="Henke P."/>
            <person name="Boedeker C."/>
            <person name="Huang S."/>
            <person name="Brinkmann H."/>
            <person name="Rohde M."/>
            <person name="Jarek M."/>
            <person name="Friedl T."/>
            <person name="Seufert S."/>
            <person name="Schumacher M."/>
            <person name="Overmann J."/>
            <person name="Neumann-Schaal M."/>
            <person name="Petersen J."/>
        </authorList>
    </citation>
    <scope>NUCLEOTIDE SEQUENCE [LARGE SCALE GENOMIC DNA]</scope>
    <source>
        <strain evidence="3">PCC 7102</strain>
    </source>
</reference>
<evidence type="ECO:0000256" key="1">
    <source>
        <dbReference type="ARBA" id="ARBA00006484"/>
    </source>
</evidence>
<keyword evidence="4" id="KW-1185">Reference proteome</keyword>
<dbReference type="FunFam" id="3.40.50.720:FF:000084">
    <property type="entry name" value="Short-chain dehydrogenase reductase"/>
    <property type="match status" value="1"/>
</dbReference>
<protein>
    <submittedName>
        <fullName evidence="3">3-ketoacyl-ACP reductase</fullName>
    </submittedName>
</protein>
<evidence type="ECO:0000313" key="3">
    <source>
        <dbReference type="EMBL" id="RUT05139.1"/>
    </source>
</evidence>
<dbReference type="EMBL" id="RSCL01000009">
    <property type="protein sequence ID" value="RUT05139.1"/>
    <property type="molecule type" value="Genomic_DNA"/>
</dbReference>
<sequence length="258" mass="27556">MKLLNKVAVITGGGSGIGRATAVLLASEGAKIVIIDRNIEAADETVSKIQHAEGIAIAIAANIADANQMQQAFKKIIDEFERIDILFVNAGINGVWAPIEDIEIDEWQQTIDINLNGTFLTLKYAVPHLKKQGGSIIITSSINGTRSFRKVGATAYACTKSAQVTLAKMLALELAANQIRVNVICPGGVLTGIEESVTKRHLDWIPNLGEFIKDNIPLTKNTALGSEDVAELVLFLASDASRYITGTEVWIDGGGSLS</sequence>
<dbReference type="PANTHER" id="PTHR24321:SF8">
    <property type="entry name" value="ESTRADIOL 17-BETA-DEHYDROGENASE 8-RELATED"/>
    <property type="match status" value="1"/>
</dbReference>
<dbReference type="Proteomes" id="UP000271624">
    <property type="component" value="Unassembled WGS sequence"/>
</dbReference>
<evidence type="ECO:0000313" key="4">
    <source>
        <dbReference type="Proteomes" id="UP000271624"/>
    </source>
</evidence>
<dbReference type="PRINTS" id="PR00080">
    <property type="entry name" value="SDRFAMILY"/>
</dbReference>
<proteinExistence type="inferred from homology"/>
<dbReference type="NCBIfam" id="NF004203">
    <property type="entry name" value="PRK05653.2-4"/>
    <property type="match status" value="1"/>
</dbReference>
<comment type="similarity">
    <text evidence="1">Belongs to the short-chain dehydrogenases/reductases (SDR) family.</text>
</comment>
<evidence type="ECO:0000256" key="2">
    <source>
        <dbReference type="ARBA" id="ARBA00023002"/>
    </source>
</evidence>
<name>A0A433VGD2_9CYAN</name>
<dbReference type="InterPro" id="IPR002347">
    <property type="entry name" value="SDR_fam"/>
</dbReference>
<dbReference type="Gene3D" id="3.40.50.720">
    <property type="entry name" value="NAD(P)-binding Rossmann-like Domain"/>
    <property type="match status" value="1"/>
</dbReference>
<dbReference type="OrthoDB" id="9803333at2"/>
<dbReference type="InterPro" id="IPR036291">
    <property type="entry name" value="NAD(P)-bd_dom_sf"/>
</dbReference>
<dbReference type="CDD" id="cd05233">
    <property type="entry name" value="SDR_c"/>
    <property type="match status" value="1"/>
</dbReference>
<gene>
    <name evidence="3" type="primary">fabG</name>
    <name evidence="3" type="ORF">DSM106972_039600</name>
</gene>
<dbReference type="PANTHER" id="PTHR24321">
    <property type="entry name" value="DEHYDROGENASES, SHORT CHAIN"/>
    <property type="match status" value="1"/>
</dbReference>
<dbReference type="GO" id="GO:0016491">
    <property type="term" value="F:oxidoreductase activity"/>
    <property type="evidence" value="ECO:0007669"/>
    <property type="project" value="UniProtKB-KW"/>
</dbReference>
<organism evidence="3 4">
    <name type="scientific">Dulcicalothrix desertica PCC 7102</name>
    <dbReference type="NCBI Taxonomy" id="232991"/>
    <lineage>
        <taxon>Bacteria</taxon>
        <taxon>Bacillati</taxon>
        <taxon>Cyanobacteriota</taxon>
        <taxon>Cyanophyceae</taxon>
        <taxon>Nostocales</taxon>
        <taxon>Calotrichaceae</taxon>
        <taxon>Dulcicalothrix</taxon>
    </lineage>
</organism>
<reference evidence="3" key="1">
    <citation type="submission" date="2018-12" db="EMBL/GenBank/DDBJ databases">
        <authorList>
            <person name="Will S."/>
            <person name="Neumann-Schaal M."/>
            <person name="Henke P."/>
        </authorList>
    </citation>
    <scope>NUCLEOTIDE SEQUENCE</scope>
    <source>
        <strain evidence="3">PCC 7102</strain>
    </source>
</reference>
<dbReference type="PRINTS" id="PR00081">
    <property type="entry name" value="GDHRDH"/>
</dbReference>
<dbReference type="Pfam" id="PF13561">
    <property type="entry name" value="adh_short_C2"/>
    <property type="match status" value="1"/>
</dbReference>
<keyword evidence="2" id="KW-0560">Oxidoreductase</keyword>
<dbReference type="AlphaFoldDB" id="A0A433VGD2"/>